<evidence type="ECO:0000313" key="6">
    <source>
        <dbReference type="EMBL" id="GAA3217374.1"/>
    </source>
</evidence>
<dbReference type="InterPro" id="IPR029063">
    <property type="entry name" value="SAM-dependent_MTases_sf"/>
</dbReference>
<dbReference type="InterPro" id="IPR050097">
    <property type="entry name" value="Ferredoxin-NADP_redctase_2"/>
</dbReference>
<evidence type="ECO:0000259" key="4">
    <source>
        <dbReference type="Pfam" id="PF07992"/>
    </source>
</evidence>
<dbReference type="InterPro" id="IPR041698">
    <property type="entry name" value="Methyltransf_25"/>
</dbReference>
<dbReference type="Gene3D" id="3.50.50.60">
    <property type="entry name" value="FAD/NAD(P)-binding domain"/>
    <property type="match status" value="2"/>
</dbReference>
<dbReference type="PRINTS" id="PR00368">
    <property type="entry name" value="FADPNR"/>
</dbReference>
<comment type="catalytic activity">
    <reaction evidence="3">
        <text>[thioredoxin]-dithiol + NADP(+) = [thioredoxin]-disulfide + NADPH + H(+)</text>
        <dbReference type="Rhea" id="RHEA:20345"/>
        <dbReference type="Rhea" id="RHEA-COMP:10698"/>
        <dbReference type="Rhea" id="RHEA-COMP:10700"/>
        <dbReference type="ChEBI" id="CHEBI:15378"/>
        <dbReference type="ChEBI" id="CHEBI:29950"/>
        <dbReference type="ChEBI" id="CHEBI:50058"/>
        <dbReference type="ChEBI" id="CHEBI:57783"/>
        <dbReference type="ChEBI" id="CHEBI:58349"/>
        <dbReference type="EC" id="1.8.1.9"/>
    </reaction>
</comment>
<reference evidence="7" key="1">
    <citation type="journal article" date="2019" name="Int. J. Syst. Evol. Microbiol.">
        <title>The Global Catalogue of Microorganisms (GCM) 10K type strain sequencing project: providing services to taxonomists for standard genome sequencing and annotation.</title>
        <authorList>
            <consortium name="The Broad Institute Genomics Platform"/>
            <consortium name="The Broad Institute Genome Sequencing Center for Infectious Disease"/>
            <person name="Wu L."/>
            <person name="Ma J."/>
        </authorList>
    </citation>
    <scope>NUCLEOTIDE SEQUENCE [LARGE SCALE GENOMIC DNA]</scope>
    <source>
        <strain evidence="7">JCM 9377</strain>
    </source>
</reference>
<name>A0ABP6QB99_9ACTN</name>
<dbReference type="Pfam" id="PF07992">
    <property type="entry name" value="Pyr_redox_2"/>
    <property type="match status" value="1"/>
</dbReference>
<comment type="caution">
    <text evidence="6">The sequence shown here is derived from an EMBL/GenBank/DDBJ whole genome shotgun (WGS) entry which is preliminary data.</text>
</comment>
<keyword evidence="2" id="KW-0560">Oxidoreductase</keyword>
<evidence type="ECO:0000259" key="5">
    <source>
        <dbReference type="Pfam" id="PF13649"/>
    </source>
</evidence>
<dbReference type="PANTHER" id="PTHR48105">
    <property type="entry name" value="THIOREDOXIN REDUCTASE 1-RELATED-RELATED"/>
    <property type="match status" value="1"/>
</dbReference>
<keyword evidence="1" id="KW-0285">Flavoprotein</keyword>
<feature type="domain" description="Methyltransferase" evidence="5">
    <location>
        <begin position="359"/>
        <end position="451"/>
    </location>
</feature>
<sequence>MDETYDVVVIGGGAAGLSGALALARSRRSVLVIDGGEPRNAPAEHMHNYLGRDGTGPRDLIAAGRAEVEGYGGHLVTGAVETARATPDGGFLVALAGGAEVRARRLLVATGLVDDLPDVPGLAERFGRDVLHCPYCHGWEVRDQAIGVLNGGAGTHQALLFRQLSGDVTFLTHASAELADEDRETMHALGIRIVNGEVTGLETEGDRLTGVRLASGTTVPLDALVVAPRFTARASFLASLDLEITEFAVNGHVFGSHLVVDANGATGVPGVWAAGNVADLRAQVVTAAAQGLTAGAAINADLVAEDARHAVAALRGTVKKMFEEEFWQERYSAGDSVWSGEPNRHLVSDAGPLTPGTALDVGAGEGADAIWLAGRGWSVTAVDIAPAALARGAAHAEAAGVAGRIRWERADAVNWTPVEVYDLVSAQFMHLPREPREALYARLAAAVAPGGSLLIVGHHPKDLQGPVPRPQVPDLFFTAEELAAALDPGGWEIVAADTRSRAGKSHEGDGVTVYDTVLHARRLPEKK</sequence>
<accession>A0ABP6QB99</accession>
<protein>
    <submittedName>
        <fullName evidence="6">NAD(P)/FAD-dependent oxidoreductase</fullName>
    </submittedName>
</protein>
<dbReference type="PRINTS" id="PR00469">
    <property type="entry name" value="PNDRDTASEII"/>
</dbReference>
<dbReference type="SUPFAM" id="SSF51905">
    <property type="entry name" value="FAD/NAD(P)-binding domain"/>
    <property type="match status" value="1"/>
</dbReference>
<evidence type="ECO:0000256" key="2">
    <source>
        <dbReference type="ARBA" id="ARBA00023002"/>
    </source>
</evidence>
<dbReference type="EMBL" id="BAAAUV010000009">
    <property type="protein sequence ID" value="GAA3217374.1"/>
    <property type="molecule type" value="Genomic_DNA"/>
</dbReference>
<keyword evidence="7" id="KW-1185">Reference proteome</keyword>
<feature type="domain" description="FAD/NAD(P)-binding" evidence="4">
    <location>
        <begin position="5"/>
        <end position="291"/>
    </location>
</feature>
<dbReference type="RefSeq" id="WP_344830376.1">
    <property type="nucleotide sequence ID" value="NZ_BAAAUV010000009.1"/>
</dbReference>
<evidence type="ECO:0000256" key="1">
    <source>
        <dbReference type="ARBA" id="ARBA00022630"/>
    </source>
</evidence>
<dbReference type="InterPro" id="IPR036188">
    <property type="entry name" value="FAD/NAD-bd_sf"/>
</dbReference>
<dbReference type="Pfam" id="PF13649">
    <property type="entry name" value="Methyltransf_25"/>
    <property type="match status" value="1"/>
</dbReference>
<dbReference type="Gene3D" id="3.40.50.150">
    <property type="entry name" value="Vaccinia Virus protein VP39"/>
    <property type="match status" value="1"/>
</dbReference>
<evidence type="ECO:0000256" key="3">
    <source>
        <dbReference type="ARBA" id="ARBA00048132"/>
    </source>
</evidence>
<dbReference type="Proteomes" id="UP001501237">
    <property type="component" value="Unassembled WGS sequence"/>
</dbReference>
<evidence type="ECO:0000313" key="7">
    <source>
        <dbReference type="Proteomes" id="UP001501237"/>
    </source>
</evidence>
<dbReference type="SUPFAM" id="SSF53335">
    <property type="entry name" value="S-adenosyl-L-methionine-dependent methyltransferases"/>
    <property type="match status" value="1"/>
</dbReference>
<proteinExistence type="predicted"/>
<dbReference type="CDD" id="cd02440">
    <property type="entry name" value="AdoMet_MTases"/>
    <property type="match status" value="1"/>
</dbReference>
<dbReference type="InterPro" id="IPR023753">
    <property type="entry name" value="FAD/NAD-binding_dom"/>
</dbReference>
<gene>
    <name evidence="6" type="ORF">GCM10010468_40060</name>
</gene>
<organism evidence="6 7">
    <name type="scientific">Actinocorallia longicatena</name>
    <dbReference type="NCBI Taxonomy" id="111803"/>
    <lineage>
        <taxon>Bacteria</taxon>
        <taxon>Bacillati</taxon>
        <taxon>Actinomycetota</taxon>
        <taxon>Actinomycetes</taxon>
        <taxon>Streptosporangiales</taxon>
        <taxon>Thermomonosporaceae</taxon>
        <taxon>Actinocorallia</taxon>
    </lineage>
</organism>